<reference evidence="11" key="1">
    <citation type="submission" date="2024-06" db="EMBL/GenBank/DDBJ databases">
        <authorList>
            <person name="Ryan C."/>
        </authorList>
    </citation>
    <scope>NUCLEOTIDE SEQUENCE [LARGE SCALE GENOMIC DNA]</scope>
</reference>
<dbReference type="InterPro" id="IPR044173">
    <property type="entry name" value="CASPL"/>
</dbReference>
<evidence type="ECO:0000313" key="10">
    <source>
        <dbReference type="EMBL" id="CAL4990305.1"/>
    </source>
</evidence>
<reference evidence="10 11" key="2">
    <citation type="submission" date="2024-10" db="EMBL/GenBank/DDBJ databases">
        <authorList>
            <person name="Ryan C."/>
        </authorList>
    </citation>
    <scope>NUCLEOTIDE SEQUENCE [LARGE SCALE GENOMIC DNA]</scope>
</reference>
<dbReference type="PANTHER" id="PTHR36488">
    <property type="entry name" value="CASP-LIKE PROTEIN 1U1"/>
    <property type="match status" value="1"/>
</dbReference>
<evidence type="ECO:0000256" key="7">
    <source>
        <dbReference type="RuleBase" id="RU361233"/>
    </source>
</evidence>
<sequence length="264" mass="27912">MQPPVTSFFTISQVGTNFYLVTASTLAHTYKCMCVCRQCNPQLTVCLRPCRGIIFRPALLQLEITMCEQKKKSGGGKWRHPFSLVFRIAGMGLAVAAAAVMAAASECTVYADYGARPGTVTYADYPPFVYLVVASSVAAAMEAVAVFLAVCKDGKAGKKVRAALMPVIAAAAPALLYTAAGAAFAAGWDIYYYMEPSGRRVSICRSSVGDRFCKQVHVSMWLSLGAAVAVTVAEWAAAAACGCSDSDSDSDSESVCGHGCHSKH</sequence>
<dbReference type="PANTHER" id="PTHR36488:SF6">
    <property type="entry name" value="CASP-LIKE PROTEIN 1U4"/>
    <property type="match status" value="1"/>
</dbReference>
<dbReference type="GO" id="GO:0005886">
    <property type="term" value="C:plasma membrane"/>
    <property type="evidence" value="ECO:0007669"/>
    <property type="project" value="UniProtKB-SubCell"/>
</dbReference>
<evidence type="ECO:0000256" key="2">
    <source>
        <dbReference type="ARBA" id="ARBA00007651"/>
    </source>
</evidence>
<keyword evidence="5 7" id="KW-1133">Transmembrane helix</keyword>
<feature type="region of interest" description="Disordered" evidence="8">
    <location>
        <begin position="244"/>
        <end position="264"/>
    </location>
</feature>
<comment type="caution">
    <text evidence="7">Lacks conserved residue(s) required for the propagation of feature annotation.</text>
</comment>
<dbReference type="AlphaFoldDB" id="A0ABC9AYU9"/>
<comment type="similarity">
    <text evidence="2 7">Belongs to the Casparian strip membrane proteins (CASP) family.</text>
</comment>
<feature type="transmembrane region" description="Helical" evidence="7">
    <location>
        <begin position="128"/>
        <end position="151"/>
    </location>
</feature>
<evidence type="ECO:0000256" key="4">
    <source>
        <dbReference type="ARBA" id="ARBA00022692"/>
    </source>
</evidence>
<evidence type="ECO:0000256" key="6">
    <source>
        <dbReference type="ARBA" id="ARBA00023136"/>
    </source>
</evidence>
<evidence type="ECO:0000256" key="8">
    <source>
        <dbReference type="SAM" id="MobiDB-lite"/>
    </source>
</evidence>
<name>A0ABC9AYU9_9POAL</name>
<evidence type="ECO:0000256" key="3">
    <source>
        <dbReference type="ARBA" id="ARBA00022475"/>
    </source>
</evidence>
<evidence type="ECO:0000256" key="5">
    <source>
        <dbReference type="ARBA" id="ARBA00022989"/>
    </source>
</evidence>
<protein>
    <recommendedName>
        <fullName evidence="7">CASP-like protein</fullName>
    </recommendedName>
</protein>
<proteinExistence type="inferred from homology"/>
<feature type="domain" description="Casparian strip membrane protein" evidence="9">
    <location>
        <begin position="82"/>
        <end position="228"/>
    </location>
</feature>
<evidence type="ECO:0000259" key="9">
    <source>
        <dbReference type="Pfam" id="PF04535"/>
    </source>
</evidence>
<feature type="transmembrane region" description="Helical" evidence="7">
    <location>
        <begin position="163"/>
        <end position="188"/>
    </location>
</feature>
<feature type="transmembrane region" description="Helical" evidence="7">
    <location>
        <begin position="84"/>
        <end position="104"/>
    </location>
</feature>
<evidence type="ECO:0000313" key="11">
    <source>
        <dbReference type="Proteomes" id="UP001497457"/>
    </source>
</evidence>
<organism evidence="10 11">
    <name type="scientific">Urochloa decumbens</name>
    <dbReference type="NCBI Taxonomy" id="240449"/>
    <lineage>
        <taxon>Eukaryota</taxon>
        <taxon>Viridiplantae</taxon>
        <taxon>Streptophyta</taxon>
        <taxon>Embryophyta</taxon>
        <taxon>Tracheophyta</taxon>
        <taxon>Spermatophyta</taxon>
        <taxon>Magnoliopsida</taxon>
        <taxon>Liliopsida</taxon>
        <taxon>Poales</taxon>
        <taxon>Poaceae</taxon>
        <taxon>PACMAD clade</taxon>
        <taxon>Panicoideae</taxon>
        <taxon>Panicodae</taxon>
        <taxon>Paniceae</taxon>
        <taxon>Melinidinae</taxon>
        <taxon>Urochloa</taxon>
    </lineage>
</organism>
<evidence type="ECO:0000256" key="1">
    <source>
        <dbReference type="ARBA" id="ARBA00004651"/>
    </source>
</evidence>
<dbReference type="Proteomes" id="UP001497457">
    <property type="component" value="Chromosome 24b"/>
</dbReference>
<keyword evidence="6 7" id="KW-0472">Membrane</keyword>
<dbReference type="EMBL" id="OZ075134">
    <property type="protein sequence ID" value="CAL4990305.1"/>
    <property type="molecule type" value="Genomic_DNA"/>
</dbReference>
<comment type="subunit">
    <text evidence="7">Homodimer and heterodimers.</text>
</comment>
<dbReference type="InterPro" id="IPR006702">
    <property type="entry name" value="CASP_dom"/>
</dbReference>
<accession>A0ABC9AYU9</accession>
<keyword evidence="4 7" id="KW-0812">Transmembrane</keyword>
<keyword evidence="11" id="KW-1185">Reference proteome</keyword>
<gene>
    <name evidence="10" type="ORF">URODEC1_LOCUS60198</name>
</gene>
<keyword evidence="3 7" id="KW-1003">Cell membrane</keyword>
<dbReference type="Pfam" id="PF04535">
    <property type="entry name" value="CASP_dom"/>
    <property type="match status" value="1"/>
</dbReference>
<comment type="subcellular location">
    <subcellularLocation>
        <location evidence="1 7">Cell membrane</location>
        <topology evidence="1 7">Multi-pass membrane protein</topology>
    </subcellularLocation>
</comment>